<dbReference type="Proteomes" id="UP001145114">
    <property type="component" value="Unassembled WGS sequence"/>
</dbReference>
<gene>
    <name evidence="1" type="primary">IQG1_1</name>
    <name evidence="1" type="ORF">EV182_003124</name>
</gene>
<keyword evidence="2" id="KW-1185">Reference proteome</keyword>
<protein>
    <submittedName>
        <fullName evidence="1">Iqgap- protein</fullName>
    </submittedName>
</protein>
<comment type="caution">
    <text evidence="1">The sequence shown here is derived from an EMBL/GenBank/DDBJ whole genome shotgun (WGS) entry which is preliminary data.</text>
</comment>
<reference evidence="1" key="1">
    <citation type="submission" date="2022-06" db="EMBL/GenBank/DDBJ databases">
        <title>Phylogenomic reconstructions and comparative analyses of Kickxellomycotina fungi.</title>
        <authorList>
            <person name="Reynolds N.K."/>
            <person name="Stajich J.E."/>
            <person name="Barry K."/>
            <person name="Grigoriev I.V."/>
            <person name="Crous P."/>
            <person name="Smith M.E."/>
        </authorList>
    </citation>
    <scope>NUCLEOTIDE SEQUENCE</scope>
    <source>
        <strain evidence="1">RSA 2271</strain>
    </source>
</reference>
<evidence type="ECO:0000313" key="2">
    <source>
        <dbReference type="Proteomes" id="UP001145114"/>
    </source>
</evidence>
<dbReference type="EMBL" id="JAMZIH010005906">
    <property type="protein sequence ID" value="KAJ1674516.1"/>
    <property type="molecule type" value="Genomic_DNA"/>
</dbReference>
<sequence length="611" mass="70343">MEEPQGHTTHTFNDASSGEPPAEGSAFNIGPTTTGEERAGPEFTNIYQTPPRKKQPSRLARYSGGSHRRSGGARRSSSSLTSRRRRSSTFNGVLNTVADENIPMTVQSNKARERAATAAAIDPGWSTLFVASPYAAPGSISRGSPLRCITPMNIEPPASPSVTGLKGRHRLQRDAAAAVLSAKDLRTGNWCDIERRHIAAYEYLCHVGEAKEWMEACIGSSLPEVGEFEESLRDGVALAKLAATFCPEVVGKIYEKEPPPKGNKRRLEFRHTDNINYFLAAIQIVGLPSLFHFELTDLYDRKNIPRVIHCIHALSHFLLRQGVAPAIKNLVGYLQFSEEQLKQTQKELDTVGTAVPVFTELETHIANQRVTGGKRPKVSNEFDDGWARLEGVERVRKYWEKEIEIVIQFQRLARRQLAVREVTEKRQARRYLEIVRNARIIQSLWRVALARIEFRRRLEENWERIEAARLEREAELERLRREEEEEEETLARQELEQAELERRIREAEAERLYRQKQEEEEIFQQQQLQMDLEREGQKEAERIAQEQRAAAERQAAEMERLAREEAERQRQLELEHIAQVEREEEEARARTQAELEQQHRDLEEQKRELER</sequence>
<evidence type="ECO:0000313" key="1">
    <source>
        <dbReference type="EMBL" id="KAJ1674516.1"/>
    </source>
</evidence>
<name>A0ACC1HGQ7_9FUNG</name>
<proteinExistence type="predicted"/>
<accession>A0ACC1HGQ7</accession>
<feature type="non-terminal residue" evidence="1">
    <location>
        <position position="611"/>
    </location>
</feature>
<organism evidence="1 2">
    <name type="scientific">Spiromyces aspiralis</name>
    <dbReference type="NCBI Taxonomy" id="68401"/>
    <lineage>
        <taxon>Eukaryota</taxon>
        <taxon>Fungi</taxon>
        <taxon>Fungi incertae sedis</taxon>
        <taxon>Zoopagomycota</taxon>
        <taxon>Kickxellomycotina</taxon>
        <taxon>Kickxellomycetes</taxon>
        <taxon>Kickxellales</taxon>
        <taxon>Kickxellaceae</taxon>
        <taxon>Spiromyces</taxon>
    </lineage>
</organism>